<sequence length="411" mass="43306">MTTAPPSRRRWPLLLVAALSLVVAVAAGLLVLLTSTAPWVAPRPAPTAEQVGAGRDALLQLRGATDMPAAHPIAFGPEQLDGIAALASHGLRPDRLSLGVKDNGLHIVGSHRLPGGRWLNAAVVAVRSGRGFPATHLTIGRLSLSDRWSRAILNVGRRLLAWRGVEVPPLDVMVRHVAIGGGKVVAIVDPPRPQANIDGVAVTRRYCALAGAQRRTPAAQFATQIRRAFIGATTPADNQAGFVALAMLLVDEKASELANAARAHVDRCRIPAPIVTLHGRADLPKHWSLSAALAVGGGAQLAQAMGEWKELADSLAPQSEFAVGDPTGFSFIDIGADRAGFRTATSATKPDRAADRAARLRAATDDSLLPPVILRQPEGLTEAQFTRAYGGIGAPRFTAMIERIDAILGER</sequence>
<comment type="caution">
    <text evidence="1">The sequence shown here is derived from an EMBL/GenBank/DDBJ whole genome shotgun (WGS) entry which is preliminary data.</text>
</comment>
<dbReference type="Proteomes" id="UP001500523">
    <property type="component" value="Unassembled WGS sequence"/>
</dbReference>
<evidence type="ECO:0000313" key="2">
    <source>
        <dbReference type="Proteomes" id="UP001500523"/>
    </source>
</evidence>
<organism evidence="1 2">
    <name type="scientific">Sphingomonas cynarae</name>
    <dbReference type="NCBI Taxonomy" id="930197"/>
    <lineage>
        <taxon>Bacteria</taxon>
        <taxon>Pseudomonadati</taxon>
        <taxon>Pseudomonadota</taxon>
        <taxon>Alphaproteobacteria</taxon>
        <taxon>Sphingomonadales</taxon>
        <taxon>Sphingomonadaceae</taxon>
        <taxon>Sphingomonas</taxon>
    </lineage>
</organism>
<name>A0ABP7CMS0_9SPHN</name>
<dbReference type="EMBL" id="BAABBF010000001">
    <property type="protein sequence ID" value="GAA3693502.1"/>
    <property type="molecule type" value="Genomic_DNA"/>
</dbReference>
<proteinExistence type="predicted"/>
<evidence type="ECO:0000313" key="1">
    <source>
        <dbReference type="EMBL" id="GAA3693502.1"/>
    </source>
</evidence>
<dbReference type="RefSeq" id="WP_344691144.1">
    <property type="nucleotide sequence ID" value="NZ_BAABBF010000001.1"/>
</dbReference>
<keyword evidence="2" id="KW-1185">Reference proteome</keyword>
<reference evidence="2" key="1">
    <citation type="journal article" date="2019" name="Int. J. Syst. Evol. Microbiol.">
        <title>The Global Catalogue of Microorganisms (GCM) 10K type strain sequencing project: providing services to taxonomists for standard genome sequencing and annotation.</title>
        <authorList>
            <consortium name="The Broad Institute Genomics Platform"/>
            <consortium name="The Broad Institute Genome Sequencing Center for Infectious Disease"/>
            <person name="Wu L."/>
            <person name="Ma J."/>
        </authorList>
    </citation>
    <scope>NUCLEOTIDE SEQUENCE [LARGE SCALE GENOMIC DNA]</scope>
    <source>
        <strain evidence="2">JCM 17498</strain>
    </source>
</reference>
<accession>A0ABP7CMS0</accession>
<protein>
    <submittedName>
        <fullName evidence="1">Uncharacterized protein</fullName>
    </submittedName>
</protein>
<gene>
    <name evidence="1" type="ORF">GCM10022268_00550</name>
</gene>